<dbReference type="PROSITE" id="PS00010">
    <property type="entry name" value="ASX_HYDROXYL"/>
    <property type="match status" value="1"/>
</dbReference>
<dbReference type="InterPro" id="IPR049883">
    <property type="entry name" value="NOTCH1_EGF-like"/>
</dbReference>
<comment type="caution">
    <text evidence="6">The sequence shown here is derived from an EMBL/GenBank/DDBJ whole genome shotgun (WGS) entry which is preliminary data.</text>
</comment>
<evidence type="ECO:0000313" key="7">
    <source>
        <dbReference type="Proteomes" id="UP000325113"/>
    </source>
</evidence>
<dbReference type="InterPro" id="IPR008752">
    <property type="entry name" value="Peptidase_M11"/>
</dbReference>
<name>A0A5A8CE23_CAFRO</name>
<keyword evidence="2" id="KW-1015">Disulfide bond</keyword>
<reference evidence="6 7" key="1">
    <citation type="submission" date="2019-07" db="EMBL/GenBank/DDBJ databases">
        <title>Genomes of Cafeteria roenbergensis.</title>
        <authorList>
            <person name="Fischer M.G."/>
            <person name="Hackl T."/>
            <person name="Roman M."/>
        </authorList>
    </citation>
    <scope>NUCLEOTIDE SEQUENCE [LARGE SCALE GENOMIC DNA]</scope>
    <source>
        <strain evidence="6 7">Cflag</strain>
    </source>
</reference>
<keyword evidence="4" id="KW-0472">Membrane</keyword>
<evidence type="ECO:0000256" key="2">
    <source>
        <dbReference type="ARBA" id="ARBA00023157"/>
    </source>
</evidence>
<dbReference type="PANTHER" id="PTHR46967">
    <property type="entry name" value="INSULIN-LIKE GROWTH FACTOR BINDING PROTEIN,N-TERMINAL"/>
    <property type="match status" value="1"/>
</dbReference>
<gene>
    <name evidence="6" type="ORF">FNF31_06940</name>
</gene>
<evidence type="ECO:0000256" key="3">
    <source>
        <dbReference type="SAM" id="MobiDB-lite"/>
    </source>
</evidence>
<feature type="region of interest" description="Disordered" evidence="3">
    <location>
        <begin position="2259"/>
        <end position="2291"/>
    </location>
</feature>
<evidence type="ECO:0000259" key="5">
    <source>
        <dbReference type="SMART" id="SM00179"/>
    </source>
</evidence>
<dbReference type="InterPro" id="IPR011641">
    <property type="entry name" value="Tyr-kin_ephrin_A/B_rcpt-like"/>
</dbReference>
<dbReference type="InterPro" id="IPR009030">
    <property type="entry name" value="Growth_fac_rcpt_cys_sf"/>
</dbReference>
<feature type="region of interest" description="Disordered" evidence="3">
    <location>
        <begin position="471"/>
        <end position="494"/>
    </location>
</feature>
<organism evidence="6 7">
    <name type="scientific">Cafeteria roenbergensis</name>
    <name type="common">Marine flagellate</name>
    <dbReference type="NCBI Taxonomy" id="33653"/>
    <lineage>
        <taxon>Eukaryota</taxon>
        <taxon>Sar</taxon>
        <taxon>Stramenopiles</taxon>
        <taxon>Bigyra</taxon>
        <taxon>Opalozoa</taxon>
        <taxon>Bicosoecida</taxon>
        <taxon>Cafeteriaceae</taxon>
        <taxon>Cafeteria</taxon>
    </lineage>
</organism>
<dbReference type="Pfam" id="PF07645">
    <property type="entry name" value="EGF_CA"/>
    <property type="match status" value="1"/>
</dbReference>
<evidence type="ECO:0000313" key="6">
    <source>
        <dbReference type="EMBL" id="KAA0150939.1"/>
    </source>
</evidence>
<dbReference type="Gene3D" id="2.10.25.10">
    <property type="entry name" value="Laminin"/>
    <property type="match status" value="1"/>
</dbReference>
<dbReference type="PANTHER" id="PTHR46967:SF2">
    <property type="entry name" value="SUSHI, VON WILLEBRAND FACTOR TYPE A, EGF AND PENTRAXIN DOMAIN-CONTAINING PROTEIN 1-LIKE"/>
    <property type="match status" value="1"/>
</dbReference>
<dbReference type="Pfam" id="PF05548">
    <property type="entry name" value="Peptidase_M11"/>
    <property type="match status" value="1"/>
</dbReference>
<protein>
    <recommendedName>
        <fullName evidence="5">EGF-like calcium-binding domain-containing protein</fullName>
    </recommendedName>
</protein>
<evidence type="ECO:0000256" key="1">
    <source>
        <dbReference type="ARBA" id="ARBA00022536"/>
    </source>
</evidence>
<dbReference type="SMART" id="SM01411">
    <property type="entry name" value="Ephrin_rec_like"/>
    <property type="match status" value="2"/>
</dbReference>
<keyword evidence="4" id="KW-0812">Transmembrane</keyword>
<dbReference type="SUPFAM" id="SSF57196">
    <property type="entry name" value="EGF/Laminin"/>
    <property type="match status" value="1"/>
</dbReference>
<dbReference type="Proteomes" id="UP000325113">
    <property type="component" value="Unassembled WGS sequence"/>
</dbReference>
<dbReference type="InterPro" id="IPR001881">
    <property type="entry name" value="EGF-like_Ca-bd_dom"/>
</dbReference>
<dbReference type="InterPro" id="IPR000152">
    <property type="entry name" value="EGF-type_Asp/Asn_hydroxyl_site"/>
</dbReference>
<keyword evidence="4" id="KW-1133">Transmembrane helix</keyword>
<dbReference type="CDD" id="cd00054">
    <property type="entry name" value="EGF_CA"/>
    <property type="match status" value="1"/>
</dbReference>
<dbReference type="InterPro" id="IPR018097">
    <property type="entry name" value="EGF_Ca-bd_CS"/>
</dbReference>
<sequence length="2530" mass="256313">MAGNTEAADFALSAALTQLSRRGSILEGVRRVDQTGTVEPTECLPIWRTIEHDRQMSQTDGEEAEESRIRLNALANDWRRDHGRLRALGSNAAATEASRDAILDHISAVSRATDCDSSMVTLGDGSWFDVATLSSDTRFRQGALNAPLHGWFLTTMHIFVPEQLQDFCERAPADGRALGAQAESSSPGPSAVLCRLADGEAGGAGRRLFESPQHHADAVEAAFAHARQLSLKALSNKDRTRGQRTRVMFAVDFEDQQWTPSADEVIRVFKRGARETQAKYDLMSYGAWQGSETVLPTIYRVVNATFAEVRAAASAAMLRSVGEWIVQNHPDPSKRVRLSDWDHQSITFPDINTFSWAGLAQAPGSFVWLQGGYRGAAYAVIHENGHNLGLLHAGFLTNGYGNQNDNMGCCKRGHWFTQRKAALHWIPRGVIAEVAPSGASPRCPHCSRGGSFAVWPHDVGVLPPGFESYPVLGATSDPPRGDASDGSPVTTPAQPGATVLSVVVASNPASHSGVDGQDQLWLDAKAEETETGAGQLLMALARTTTSQVKQSSYQPTSSRKNWGQSSLSRGDAFVATSERLMDISGVAPMSGDRLLDAIGAGSRPAMLVESLTEFEAVAAGLLPPGQSGSASNGTFAVGVEPQPKPVPNNFEVIPAATRPELVQDRCWLGVNATAGAGLATLDNAACSSIVRPVRVGFLGPSGERATLGGGCDLARGMRCEVAPSTGHGEVRVTPGQPVSEGAPAGLAALASALSGLEYHGSVVAPSVDAPVGGWTPRRRLYAPTYVSTDANLLVVSCAEPTQPAASSGVRVSSEDTFVAAYAGDFPVHEVSTYGAQPTSALGPIGWARGGPNGVSKVASSLGVDTSAIQGMCGAGAGAAALVVSSSGNSVSARAAALRVDAASGKPSTVVGGLPSASAHGLPGSLLPSLHIVAGGLRNNSLTRPWSSAPVPERGQTGAGQLRVVVHVMTLPVLPVTRLRFSNGVVLRGDYLLDVSAGLANGRHIWFRESNPTHRLFFTGTTWRTANNPGDNWWWDNVLPTANSPQGDTALAINNVKGISVEPVCSTGLVFRASLRIGSAPFAVLGACETCPSGRQGSDTGTCDCPAGHQPLTPNSATSPCVPCPVGTYKSSPGNGACSACPDGKPTASSGAADSSACDSSKDSKLPWDIRADAAMPGLMGVSNATSLVSPAVVPVALVATSSDGVASAPGRVRGNHGWCRVLHASGFINVPGNNAWWKREAGVSYGARPVYERSSGGHWLRSKADSELLNEGGPWSTYSEASHASPRWWKQLSEATGEAVSLAPFIHMVSDQSSTAAQRAWQDRSWWDKDWGAAQVSFRCVCNDADPFADTAPDSHPCVDPATLGAVPSGFTITHSPTCGQGYKLQDGNCVDVDECATLPSPCGTVGCVNSEGSFHCSCPAGMAGLDVAPDLCRPCPAGTFADAALGRCNRCPSGSTAPAGTAGIEGCNCLAGHFRASGAPASASCVAPDTSVLSIPGSAAAVFVSAPALLPAAAGSLKSSLGLSGVKLEAAQLGMSTLGSAAHASLGAGLTSAPFMWGALASSESGQSCLPAVTGGADAEVAPWWVGHPSASLSGFAMSPSTAGTNALARASGIVGNRSSALLVRPEDADRDGSEVDVRTGRLPAGLGALADLDAFAMHPGPRPSTSARSGCWNASFILPPPVSERLRAGFVPMSATDSALRRAIGASKGLEAVVRSGVPLLRRQSEVPASASGLLFARPASAERQAFDGPVLAVGATPHDDGWRVAAAVAPQSTSHSLAVNGSSWHASAAVPSTLGLGLTRVFDSESGEFELAARARGSAGRSAAEAEATSSVSNTLVAAVEGGPRTSAMLTHVGALINAGSAALAPADLSSLVAAHSSEGSTDADIASAADAFGVSSRPEGPGGMPQGLPPNLTEAAVQSSGPGSRAVVLLMRVLALAPPSMGPDVGQHPRLMVPPVGQDGGAPPRSASGAAAGIASSAAAASAVRAALTAAISDVSTAGSIASMARGLLSGSSAAEASLASRLISTVAGSPPLLPDPSADSGGRGSWEEARVAFAFETGAGATAAFEATRREGCKLEDAETVGGAAPAAVACLWAPSPSPAPSTAPTSSASPRPASGSSLPSPSPSSSPQPVACRLSEVRTSNCSKSCGDGGYQYQFRRILGLPAHGGAACPEPAQLVTKTVCPPSVSSAFSACPANDPCTVARPTCGASAGACSLCPSGRRCTSSGDCFAGLVCRSRASGSGVQVCLAPLPSPRPGARQRPIDETLPPLGDVVSGKSGSDVTVRQPAASDSADGVVVQVTLRFGSWAALSSAKAMAAIRTTLMELVRAMGLPAGATVKIDLVVQDDSGGGSSGRRLQAGGASALAVVGVDLNQTSSDDPAFGSSVSAASRLGASVAQQLGSTSGTVGAALLSAIIEADPAAAEGGVSVDADARYAVLAASDGAVVAGSDDVMSSQDGGGGGGGGGGDGDPSVLGAALGGGLGALALLLGILAAFHFCRSKAAKPVSPNAAAAPAELASRAGAQNA</sequence>
<evidence type="ECO:0000256" key="4">
    <source>
        <dbReference type="SAM" id="Phobius"/>
    </source>
</evidence>
<dbReference type="EMBL" id="VLTM01000119">
    <property type="protein sequence ID" value="KAA0150939.1"/>
    <property type="molecule type" value="Genomic_DNA"/>
</dbReference>
<dbReference type="Gene3D" id="2.10.50.10">
    <property type="entry name" value="Tumor Necrosis Factor Receptor, subunit A, domain 2"/>
    <property type="match status" value="2"/>
</dbReference>
<dbReference type="SUPFAM" id="SSF57184">
    <property type="entry name" value="Growth factor receptor domain"/>
    <property type="match status" value="2"/>
</dbReference>
<dbReference type="PROSITE" id="PS01187">
    <property type="entry name" value="EGF_CA"/>
    <property type="match status" value="1"/>
</dbReference>
<feature type="region of interest" description="Disordered" evidence="3">
    <location>
        <begin position="2104"/>
        <end position="2136"/>
    </location>
</feature>
<dbReference type="SMART" id="SM00179">
    <property type="entry name" value="EGF_CA"/>
    <property type="match status" value="1"/>
</dbReference>
<accession>A0A5A8CE23</accession>
<keyword evidence="1" id="KW-0245">EGF-like domain</keyword>
<dbReference type="GO" id="GO:0005509">
    <property type="term" value="F:calcium ion binding"/>
    <property type="evidence" value="ECO:0007669"/>
    <property type="project" value="InterPro"/>
</dbReference>
<feature type="compositionally biased region" description="Low complexity" evidence="3">
    <location>
        <begin position="2108"/>
        <end position="2125"/>
    </location>
</feature>
<dbReference type="Pfam" id="PF07699">
    <property type="entry name" value="Ephrin_rec_like"/>
    <property type="match status" value="1"/>
</dbReference>
<dbReference type="SUPFAM" id="SSF55486">
    <property type="entry name" value="Metalloproteases ('zincins'), catalytic domain"/>
    <property type="match status" value="1"/>
</dbReference>
<proteinExistence type="predicted"/>
<feature type="region of interest" description="Disordered" evidence="3">
    <location>
        <begin position="1897"/>
        <end position="1923"/>
    </location>
</feature>
<feature type="transmembrane region" description="Helical" evidence="4">
    <location>
        <begin position="2477"/>
        <end position="2499"/>
    </location>
</feature>
<feature type="domain" description="EGF-like calcium-binding" evidence="5">
    <location>
        <begin position="1392"/>
        <end position="1434"/>
    </location>
</feature>